<dbReference type="AlphaFoldDB" id="A0AAD4PHT5"/>
<feature type="compositionally biased region" description="Low complexity" evidence="1">
    <location>
        <begin position="28"/>
        <end position="52"/>
    </location>
</feature>
<evidence type="ECO:0000256" key="1">
    <source>
        <dbReference type="SAM" id="MobiDB-lite"/>
    </source>
</evidence>
<feature type="compositionally biased region" description="Low complexity" evidence="1">
    <location>
        <begin position="178"/>
        <end position="187"/>
    </location>
</feature>
<dbReference type="EMBL" id="JAJJHW010003409">
    <property type="protein sequence ID" value="KAH8360039.1"/>
    <property type="molecule type" value="Genomic_DNA"/>
</dbReference>
<name>A0AAD4PHT5_9MUSC</name>
<evidence type="ECO:0000313" key="3">
    <source>
        <dbReference type="Proteomes" id="UP001200034"/>
    </source>
</evidence>
<proteinExistence type="predicted"/>
<sequence>MKRCYCGHSGGSFAGSGSILKSASHISRLQPPEQPQRQRSDLLSLTSSSRQSAQPTQFVKRPNIRSNTNPGHSLGLGHSSSGLSRDFSRRNSATTTVSHCSSCCSSCGYAPQLQQQQQRESRVKVLSWASAEQQHSNISSSNNNTHCEHTDNRRVYEQRACAASRLTTEGQGQVQAQSSCSSSATSSPLPPSCSPIGHANNNELQRLLALQQFRLLNASDCFSSQRQDELRLQRAYDKLGVANDSKWQKNRANESRQQPATTTTTPYALRQKLLQLRLQQEQATGRGTGAECAPLERSCALRFNCH</sequence>
<evidence type="ECO:0000313" key="2">
    <source>
        <dbReference type="EMBL" id="KAH8360039.1"/>
    </source>
</evidence>
<accession>A0AAD4PHT5</accession>
<comment type="caution">
    <text evidence="2">The sequence shown here is derived from an EMBL/GenBank/DDBJ whole genome shotgun (WGS) entry which is preliminary data.</text>
</comment>
<feature type="compositionally biased region" description="Low complexity" evidence="1">
    <location>
        <begin position="71"/>
        <end position="84"/>
    </location>
</feature>
<dbReference type="Proteomes" id="UP001200034">
    <property type="component" value="Unassembled WGS sequence"/>
</dbReference>
<keyword evidence="3" id="KW-1185">Reference proteome</keyword>
<organism evidence="2 3">
    <name type="scientific">Drosophila rubida</name>
    <dbReference type="NCBI Taxonomy" id="30044"/>
    <lineage>
        <taxon>Eukaryota</taxon>
        <taxon>Metazoa</taxon>
        <taxon>Ecdysozoa</taxon>
        <taxon>Arthropoda</taxon>
        <taxon>Hexapoda</taxon>
        <taxon>Insecta</taxon>
        <taxon>Pterygota</taxon>
        <taxon>Neoptera</taxon>
        <taxon>Endopterygota</taxon>
        <taxon>Diptera</taxon>
        <taxon>Brachycera</taxon>
        <taxon>Muscomorpha</taxon>
        <taxon>Ephydroidea</taxon>
        <taxon>Drosophilidae</taxon>
        <taxon>Drosophila</taxon>
    </lineage>
</organism>
<feature type="region of interest" description="Disordered" evidence="1">
    <location>
        <begin position="172"/>
        <end position="197"/>
    </location>
</feature>
<protein>
    <submittedName>
        <fullName evidence="2">Uncharacterized protein</fullName>
    </submittedName>
</protein>
<reference evidence="2" key="1">
    <citation type="journal article" date="2021" name="Mol. Ecol. Resour.">
        <title>Phylogenomic analyses of the genus Drosophila reveals genomic signals of climate adaptation.</title>
        <authorList>
            <person name="Li F."/>
            <person name="Rane R.V."/>
            <person name="Luria V."/>
            <person name="Xiong Z."/>
            <person name="Chen J."/>
            <person name="Li Z."/>
            <person name="Catullo R.A."/>
            <person name="Griffin P.C."/>
            <person name="Schiffer M."/>
            <person name="Pearce S."/>
            <person name="Lee S.F."/>
            <person name="McElroy K."/>
            <person name="Stocker A."/>
            <person name="Shirriffs J."/>
            <person name="Cockerell F."/>
            <person name="Coppin C."/>
            <person name="Sgro C.M."/>
            <person name="Karger A."/>
            <person name="Cain J.W."/>
            <person name="Weber J.A."/>
            <person name="Santpere G."/>
            <person name="Kirschner M.W."/>
            <person name="Hoffmann A.A."/>
            <person name="Oakeshott J.G."/>
            <person name="Zhang G."/>
        </authorList>
    </citation>
    <scope>NUCLEOTIDE SEQUENCE</scope>
    <source>
        <strain evidence="2">BGI-SZ-2011g</strain>
    </source>
</reference>
<gene>
    <name evidence="2" type="ORF">KR093_010258</name>
</gene>
<feature type="region of interest" description="Disordered" evidence="1">
    <location>
        <begin position="27"/>
        <end position="90"/>
    </location>
</feature>